<evidence type="ECO:0000313" key="5">
    <source>
        <dbReference type="Proteomes" id="UP000683246"/>
    </source>
</evidence>
<evidence type="ECO:0000256" key="2">
    <source>
        <dbReference type="ARBA" id="ARBA00022801"/>
    </source>
</evidence>
<gene>
    <name evidence="4" type="ORF">HZI73_10800</name>
</gene>
<dbReference type="EMBL" id="CP058649">
    <property type="protein sequence ID" value="QUI22747.1"/>
    <property type="molecule type" value="Genomic_DNA"/>
</dbReference>
<dbReference type="RefSeq" id="WP_212698241.1">
    <property type="nucleotide sequence ID" value="NZ_CP058649.1"/>
</dbReference>
<dbReference type="InterPro" id="IPR050738">
    <property type="entry name" value="Sulfatase"/>
</dbReference>
<dbReference type="CDD" id="cd16022">
    <property type="entry name" value="sulfatase_like"/>
    <property type="match status" value="1"/>
</dbReference>
<dbReference type="InterPro" id="IPR000917">
    <property type="entry name" value="Sulfatase_N"/>
</dbReference>
<sequence length="478" mass="54872">MNKPNIVLIIADQHRGDALGVAGHDVLLTPNMNSLARRGIRYTNAYTECPVCIPARHTMLTGMAPDKTGCVGWSDRQRIAKSELTLPSLLKANGYQTAMIGRDIHQYPKYERYGFDVLMGFEQERANIYSTYRDHFYETTIGEHHLETTGLSLNGLTVKNWKGDEKYHTTNFTVNKAIEFLENRDYSNPFFMYVGFLAPHPPFLPLKDYYDYYANRECEGPVIGEWVDKLEDMGGVSEMSGAIQDGLSEEMRLARAAYYAMIQHMDEQLNLLLRRLEYEDNTYIIYTADHGEMLGDHHRFRKSQPYEGVTHIPFFLIGPGMKGPIVQDEPIGLQDILPTVCELTGTDIPNQVTGKSLLRLAKGESWREFIHGEHAPMHEAKGKDGERLLHAGFHYLTDGKMKYIWFTDGKEQLFNLVDDPFERVNLTEQDHFTVELNIWRERLIKTLLNRPEGFTDGTSLIPNRPYNHYMPHAVVDNI</sequence>
<comment type="similarity">
    <text evidence="1">Belongs to the sulfatase family.</text>
</comment>
<dbReference type="AlphaFoldDB" id="A0A8J8MJV3"/>
<dbReference type="Pfam" id="PF00884">
    <property type="entry name" value="Sulfatase"/>
    <property type="match status" value="1"/>
</dbReference>
<feature type="domain" description="Sulfatase N-terminal" evidence="3">
    <location>
        <begin position="4"/>
        <end position="345"/>
    </location>
</feature>
<name>A0A8J8MJV3_9FIRM</name>
<proteinExistence type="inferred from homology"/>
<protein>
    <submittedName>
        <fullName evidence="4">Sulfatase-like hydrolase/transferase</fullName>
    </submittedName>
</protein>
<keyword evidence="5" id="KW-1185">Reference proteome</keyword>
<dbReference type="InterPro" id="IPR017850">
    <property type="entry name" value="Alkaline_phosphatase_core_sf"/>
</dbReference>
<dbReference type="Gene3D" id="3.40.720.10">
    <property type="entry name" value="Alkaline Phosphatase, subunit A"/>
    <property type="match status" value="1"/>
</dbReference>
<dbReference type="PANTHER" id="PTHR42693">
    <property type="entry name" value="ARYLSULFATASE FAMILY MEMBER"/>
    <property type="match status" value="1"/>
</dbReference>
<organism evidence="4 5">
    <name type="scientific">Vallitalea pronyensis</name>
    <dbReference type="NCBI Taxonomy" id="1348613"/>
    <lineage>
        <taxon>Bacteria</taxon>
        <taxon>Bacillati</taxon>
        <taxon>Bacillota</taxon>
        <taxon>Clostridia</taxon>
        <taxon>Lachnospirales</taxon>
        <taxon>Vallitaleaceae</taxon>
        <taxon>Vallitalea</taxon>
    </lineage>
</organism>
<dbReference type="Proteomes" id="UP000683246">
    <property type="component" value="Chromosome"/>
</dbReference>
<dbReference type="KEGG" id="vpy:HZI73_10800"/>
<dbReference type="SUPFAM" id="SSF53649">
    <property type="entry name" value="Alkaline phosphatase-like"/>
    <property type="match status" value="1"/>
</dbReference>
<evidence type="ECO:0000259" key="3">
    <source>
        <dbReference type="Pfam" id="PF00884"/>
    </source>
</evidence>
<dbReference type="PANTHER" id="PTHR42693:SF53">
    <property type="entry name" value="ENDO-4-O-SULFATASE"/>
    <property type="match status" value="1"/>
</dbReference>
<dbReference type="GO" id="GO:0004065">
    <property type="term" value="F:arylsulfatase activity"/>
    <property type="evidence" value="ECO:0007669"/>
    <property type="project" value="TreeGrafter"/>
</dbReference>
<evidence type="ECO:0000313" key="4">
    <source>
        <dbReference type="EMBL" id="QUI22747.1"/>
    </source>
</evidence>
<evidence type="ECO:0000256" key="1">
    <source>
        <dbReference type="ARBA" id="ARBA00008779"/>
    </source>
</evidence>
<reference evidence="4" key="1">
    <citation type="submission" date="2020-07" db="EMBL/GenBank/DDBJ databases">
        <title>Vallitalea pronyensis genome.</title>
        <authorList>
            <person name="Postec A."/>
        </authorList>
    </citation>
    <scope>NUCLEOTIDE SEQUENCE</scope>
    <source>
        <strain evidence="4">FatNI3</strain>
    </source>
</reference>
<keyword evidence="2 4" id="KW-0378">Hydrolase</keyword>
<accession>A0A8J8MJV3</accession>